<evidence type="ECO:0000256" key="1">
    <source>
        <dbReference type="ARBA" id="ARBA00006515"/>
    </source>
</evidence>
<dbReference type="CDD" id="cd19143">
    <property type="entry name" value="AKR_AKR6C1_2"/>
    <property type="match status" value="1"/>
</dbReference>
<dbReference type="PRINTS" id="PR01577">
    <property type="entry name" value="KCNABCHANNEL"/>
</dbReference>
<dbReference type="OMA" id="EQPAYNM"/>
<dbReference type="Gene3D" id="3.20.20.100">
    <property type="entry name" value="NADP-dependent oxidoreductase domain"/>
    <property type="match status" value="1"/>
</dbReference>
<dbReference type="AlphaFoldDB" id="M0QSG2"/>
<dbReference type="GeneID" id="14922208"/>
<dbReference type="VEuPathDB" id="AmoebaDB:ACA1_182200"/>
<dbReference type="PANTHER" id="PTHR43150">
    <property type="entry name" value="HYPERKINETIC, ISOFORM M"/>
    <property type="match status" value="1"/>
</dbReference>
<dbReference type="InterPro" id="IPR036812">
    <property type="entry name" value="NAD(P)_OxRdtase_dom_sf"/>
</dbReference>
<keyword evidence="5" id="KW-0406">Ion transport</keyword>
<dbReference type="EMBL" id="KB007904">
    <property type="protein sequence ID" value="ELR21319.1"/>
    <property type="molecule type" value="Genomic_DNA"/>
</dbReference>
<keyword evidence="6" id="KW-1185">Reference proteome</keyword>
<gene>
    <name evidence="5" type="ORF">ACA1_182200</name>
</gene>
<dbReference type="KEGG" id="acan:ACA1_182200"/>
<dbReference type="STRING" id="1257118.M0QSG2"/>
<keyword evidence="3" id="KW-0560">Oxidoreductase</keyword>
<name>M0QSG2_ACACF</name>
<dbReference type="SUPFAM" id="SSF51430">
    <property type="entry name" value="NAD(P)-linked oxidoreductase"/>
    <property type="match status" value="1"/>
</dbReference>
<evidence type="ECO:0000313" key="5">
    <source>
        <dbReference type="EMBL" id="ELR21319.1"/>
    </source>
</evidence>
<comment type="similarity">
    <text evidence="1">Belongs to the shaker potassium channel beta subunit family.</text>
</comment>
<protein>
    <submittedName>
        <fullName evidence="5">Potassium channel beta 2 subunit isoform 1, putative</fullName>
    </submittedName>
</protein>
<keyword evidence="2" id="KW-0521">NADP</keyword>
<dbReference type="RefSeq" id="XP_004345863.1">
    <property type="nucleotide sequence ID" value="XM_004345813.1"/>
</dbReference>
<keyword evidence="5" id="KW-0407">Ion channel</keyword>
<dbReference type="InterPro" id="IPR005399">
    <property type="entry name" value="K_chnl_volt-dep_bsu_KCNAB-rel"/>
</dbReference>
<dbReference type="GO" id="GO:0016491">
    <property type="term" value="F:oxidoreductase activity"/>
    <property type="evidence" value="ECO:0007669"/>
    <property type="project" value="UniProtKB-KW"/>
</dbReference>
<evidence type="ECO:0000259" key="4">
    <source>
        <dbReference type="Pfam" id="PF00248"/>
    </source>
</evidence>
<reference evidence="5 6" key="1">
    <citation type="journal article" date="2013" name="Genome Biol.">
        <title>Genome of Acanthamoeba castellanii highlights extensive lateral gene transfer and early evolution of tyrosine kinase signaling.</title>
        <authorList>
            <person name="Clarke M."/>
            <person name="Lohan A.J."/>
            <person name="Liu B."/>
            <person name="Lagkouvardos I."/>
            <person name="Roy S."/>
            <person name="Zafar N."/>
            <person name="Bertelli C."/>
            <person name="Schilde C."/>
            <person name="Kianianmomeni A."/>
            <person name="Burglin T.R."/>
            <person name="Frech C."/>
            <person name="Turcotte B."/>
            <person name="Kopec K.O."/>
            <person name="Synnott J.M."/>
            <person name="Choo C."/>
            <person name="Paponov I."/>
            <person name="Finkler A."/>
            <person name="Soon Heng Tan C."/>
            <person name="Hutchins A.P."/>
            <person name="Weinmeier T."/>
            <person name="Rattei T."/>
            <person name="Chu J.S."/>
            <person name="Gimenez G."/>
            <person name="Irimia M."/>
            <person name="Rigden D.J."/>
            <person name="Fitzpatrick D.A."/>
            <person name="Lorenzo-Morales J."/>
            <person name="Bateman A."/>
            <person name="Chiu C.H."/>
            <person name="Tang P."/>
            <person name="Hegemann P."/>
            <person name="Fromm H."/>
            <person name="Raoult D."/>
            <person name="Greub G."/>
            <person name="Miranda-Saavedra D."/>
            <person name="Chen N."/>
            <person name="Nash P."/>
            <person name="Ginger M.L."/>
            <person name="Horn M."/>
            <person name="Schaap P."/>
            <person name="Caler L."/>
            <person name="Loftus B."/>
        </authorList>
    </citation>
    <scope>NUCLEOTIDE SEQUENCE [LARGE SCALE GENOMIC DNA]</scope>
    <source>
        <strain evidence="5 6">Neff</strain>
    </source>
</reference>
<organism evidence="5 6">
    <name type="scientific">Acanthamoeba castellanii (strain ATCC 30010 / Neff)</name>
    <dbReference type="NCBI Taxonomy" id="1257118"/>
    <lineage>
        <taxon>Eukaryota</taxon>
        <taxon>Amoebozoa</taxon>
        <taxon>Discosea</taxon>
        <taxon>Longamoebia</taxon>
        <taxon>Centramoebida</taxon>
        <taxon>Acanthamoebidae</taxon>
        <taxon>Acanthamoeba</taxon>
    </lineage>
</organism>
<dbReference type="PANTHER" id="PTHR43150:SF2">
    <property type="entry name" value="HYPERKINETIC, ISOFORM M"/>
    <property type="match status" value="1"/>
</dbReference>
<evidence type="ECO:0000313" key="6">
    <source>
        <dbReference type="Proteomes" id="UP000011083"/>
    </source>
</evidence>
<keyword evidence="5" id="KW-0813">Transport</keyword>
<proteinExistence type="inferred from homology"/>
<dbReference type="GO" id="GO:0034220">
    <property type="term" value="P:monoatomic ion transmembrane transport"/>
    <property type="evidence" value="ECO:0007669"/>
    <property type="project" value="UniProtKB-KW"/>
</dbReference>
<sequence length="354" mass="39898">MSSPSELKAKMEYRYLGNSGLRVSVLSFGAWVNWNTKTEDLAYECTKAALDAGCNFLDNAEVYCAGEAEICMGQVLKRLNVPRSELVISTKVFWGGPGVNERGLSRKHIIEGTYASLKRLQLDYVDLLFCHRPDEHTPIEEIVRSMNFLINQGKTFYWGTSEWRAEQLREAYHIAHRLNLIPPIMEQPQYNMLHRTRVEKEYGKLYSEIGLGTTIWSPLASGLLTGKYTKDAFPEGSRLADGSFEGKTKFLRDGLLSGKGLNGLETTDLDRILEIVDDLKPIAEKLGCTLPQLAIAWCAKNPHVSTVITGASRAEQVHENFKALDVLPKLTPAVLDEIEKVLRNKPEEYRDFRA</sequence>
<evidence type="ECO:0000256" key="2">
    <source>
        <dbReference type="ARBA" id="ARBA00022857"/>
    </source>
</evidence>
<accession>M0QSG2</accession>
<dbReference type="InterPro" id="IPR023210">
    <property type="entry name" value="NADP_OxRdtase_dom"/>
</dbReference>
<feature type="domain" description="NADP-dependent oxidoreductase" evidence="4">
    <location>
        <begin position="26"/>
        <end position="342"/>
    </location>
</feature>
<evidence type="ECO:0000256" key="3">
    <source>
        <dbReference type="ARBA" id="ARBA00023002"/>
    </source>
</evidence>
<dbReference type="Proteomes" id="UP000011083">
    <property type="component" value="Unassembled WGS sequence"/>
</dbReference>
<dbReference type="Pfam" id="PF00248">
    <property type="entry name" value="Aldo_ket_red"/>
    <property type="match status" value="1"/>
</dbReference>
<dbReference type="OrthoDB" id="15400at2759"/>